<dbReference type="HAMAP" id="MF_00340">
    <property type="entry name" value="Ribosomal_bL32"/>
    <property type="match status" value="1"/>
</dbReference>
<organism evidence="6 7">
    <name type="scientific">Candidatus Dehalogenimonas loeffleri</name>
    <dbReference type="NCBI Taxonomy" id="3127115"/>
    <lineage>
        <taxon>Bacteria</taxon>
        <taxon>Bacillati</taxon>
        <taxon>Chloroflexota</taxon>
        <taxon>Dehalococcoidia</taxon>
        <taxon>Dehalococcoidales</taxon>
        <taxon>Dehalococcoidaceae</taxon>
        <taxon>Dehalogenimonas</taxon>
    </lineage>
</organism>
<dbReference type="InterPro" id="IPR044957">
    <property type="entry name" value="Ribosomal_bL32_bact"/>
</dbReference>
<evidence type="ECO:0000256" key="2">
    <source>
        <dbReference type="ARBA" id="ARBA00022980"/>
    </source>
</evidence>
<dbReference type="PANTHER" id="PTHR35534:SF1">
    <property type="entry name" value="LARGE RIBOSOMAL SUBUNIT PROTEIN BL32"/>
    <property type="match status" value="1"/>
</dbReference>
<evidence type="ECO:0000313" key="6">
    <source>
        <dbReference type="EMBL" id="WWX24839.1"/>
    </source>
</evidence>
<comment type="similarity">
    <text evidence="1 5">Belongs to the bacterial ribosomal protein bL32 family.</text>
</comment>
<evidence type="ECO:0000256" key="4">
    <source>
        <dbReference type="ARBA" id="ARBA00035178"/>
    </source>
</evidence>
<dbReference type="EMBL" id="CP146612">
    <property type="protein sequence ID" value="WWX24839.1"/>
    <property type="molecule type" value="Genomic_DNA"/>
</dbReference>
<keyword evidence="3 5" id="KW-0687">Ribonucleoprotein</keyword>
<dbReference type="RefSeq" id="WP_338736960.1">
    <property type="nucleotide sequence ID" value="NZ_CP146612.1"/>
</dbReference>
<dbReference type="InterPro" id="IPR002677">
    <property type="entry name" value="Ribosomal_bL32"/>
</dbReference>
<evidence type="ECO:0000256" key="1">
    <source>
        <dbReference type="ARBA" id="ARBA00008560"/>
    </source>
</evidence>
<protein>
    <recommendedName>
        <fullName evidence="4 5">Large ribosomal subunit protein bL32</fullName>
    </recommendedName>
</protein>
<dbReference type="NCBIfam" id="TIGR01031">
    <property type="entry name" value="rpmF_bact"/>
    <property type="match status" value="1"/>
</dbReference>
<dbReference type="SUPFAM" id="SSF57829">
    <property type="entry name" value="Zn-binding ribosomal proteins"/>
    <property type="match status" value="1"/>
</dbReference>
<evidence type="ECO:0000256" key="5">
    <source>
        <dbReference type="HAMAP-Rule" id="MF_00340"/>
    </source>
</evidence>
<name>A0ABZ2J6G8_9CHLR</name>
<keyword evidence="2 5" id="KW-0689">Ribosomal protein</keyword>
<evidence type="ECO:0000256" key="3">
    <source>
        <dbReference type="ARBA" id="ARBA00023274"/>
    </source>
</evidence>
<dbReference type="InterPro" id="IPR011332">
    <property type="entry name" value="Ribosomal_zn-bd"/>
</dbReference>
<reference evidence="6 7" key="1">
    <citation type="submission" date="2024-03" db="EMBL/GenBank/DDBJ databases">
        <title>A Dehalogenimonas Isolated from Estuarine Sediments Dihaloeliminates Chlorinated Alkanes.</title>
        <authorList>
            <person name="Yang Y."/>
            <person name="Wang H."/>
        </authorList>
    </citation>
    <scope>NUCLEOTIDE SEQUENCE [LARGE SCALE GENOMIC DNA]</scope>
    <source>
        <strain evidence="6 7">W</strain>
    </source>
</reference>
<accession>A0ABZ2J6G8</accession>
<dbReference type="Pfam" id="PF01783">
    <property type="entry name" value="Ribosomal_L32p"/>
    <property type="match status" value="1"/>
</dbReference>
<keyword evidence="7" id="KW-1185">Reference proteome</keyword>
<gene>
    <name evidence="5 6" type="primary">rpmF</name>
    <name evidence="6" type="ORF">V8247_06125</name>
</gene>
<evidence type="ECO:0000313" key="7">
    <source>
        <dbReference type="Proteomes" id="UP001375370"/>
    </source>
</evidence>
<dbReference type="Proteomes" id="UP001375370">
    <property type="component" value="Chromosome"/>
</dbReference>
<dbReference type="PANTHER" id="PTHR35534">
    <property type="entry name" value="50S RIBOSOMAL PROTEIN L32"/>
    <property type="match status" value="1"/>
</dbReference>
<sequence>MAVPKRKVTPVRQGNRRSHLALKEKQLVECKQCHQLTLPHRACTVCGSYNGRVVLDIEGKTQRKAEKAQKAKEQQ</sequence>
<proteinExistence type="inferred from homology"/>
<dbReference type="GO" id="GO:0005840">
    <property type="term" value="C:ribosome"/>
    <property type="evidence" value="ECO:0007669"/>
    <property type="project" value="UniProtKB-KW"/>
</dbReference>